<dbReference type="GO" id="GO:0030968">
    <property type="term" value="P:endoplasmic reticulum unfolded protein response"/>
    <property type="evidence" value="ECO:0007669"/>
    <property type="project" value="TreeGrafter"/>
</dbReference>
<feature type="region of interest" description="Disordered" evidence="1">
    <location>
        <begin position="36"/>
        <end position="75"/>
    </location>
</feature>
<dbReference type="GO" id="GO:0005783">
    <property type="term" value="C:endoplasmic reticulum"/>
    <property type="evidence" value="ECO:0007669"/>
    <property type="project" value="TreeGrafter"/>
</dbReference>
<evidence type="ECO:0000256" key="2">
    <source>
        <dbReference type="SAM" id="SignalP"/>
    </source>
</evidence>
<dbReference type="PANTHER" id="PTHR44321:SF1">
    <property type="entry name" value="TRANSDUCIN BETA-LIKE PROTEIN 2"/>
    <property type="match status" value="1"/>
</dbReference>
<dbReference type="Proteomes" id="UP000585614">
    <property type="component" value="Unassembled WGS sequence"/>
</dbReference>
<dbReference type="PANTHER" id="PTHR44321">
    <property type="entry name" value="TRANSDUCIN BETA-LIKE PROTEIN 2"/>
    <property type="match status" value="1"/>
</dbReference>
<gene>
    <name evidence="3" type="ORF">mRhiFer1_016632</name>
</gene>
<protein>
    <submittedName>
        <fullName evidence="3">Transducin beta like 2</fullName>
    </submittedName>
</protein>
<feature type="signal peptide" evidence="2">
    <location>
        <begin position="1"/>
        <end position="30"/>
    </location>
</feature>
<proteinExistence type="predicted"/>
<evidence type="ECO:0000313" key="3">
    <source>
        <dbReference type="EMBL" id="KAF6357645.1"/>
    </source>
</evidence>
<comment type="caution">
    <text evidence="3">The sequence shown here is derived from an EMBL/GenBank/DDBJ whole genome shotgun (WGS) entry which is preliminary data.</text>
</comment>
<evidence type="ECO:0000313" key="4">
    <source>
        <dbReference type="Proteomes" id="UP000585614"/>
    </source>
</evidence>
<keyword evidence="2" id="KW-0732">Signal</keyword>
<dbReference type="EMBL" id="JACAGC010000007">
    <property type="protein sequence ID" value="KAF6357645.1"/>
    <property type="molecule type" value="Genomic_DNA"/>
</dbReference>
<organism evidence="3 4">
    <name type="scientific">Rhinolophus ferrumequinum</name>
    <name type="common">Greater horseshoe bat</name>
    <dbReference type="NCBI Taxonomy" id="59479"/>
    <lineage>
        <taxon>Eukaryota</taxon>
        <taxon>Metazoa</taxon>
        <taxon>Chordata</taxon>
        <taxon>Craniata</taxon>
        <taxon>Vertebrata</taxon>
        <taxon>Euteleostomi</taxon>
        <taxon>Mammalia</taxon>
        <taxon>Eutheria</taxon>
        <taxon>Laurasiatheria</taxon>
        <taxon>Chiroptera</taxon>
        <taxon>Yinpterochiroptera</taxon>
        <taxon>Rhinolophoidea</taxon>
        <taxon>Rhinolophidae</taxon>
        <taxon>Rhinolophinae</taxon>
        <taxon>Rhinolophus</taxon>
    </lineage>
</organism>
<sequence length="105" mass="11362">MELPQMPELMGLSLLLGLLALMATAAVARGWRRAEEEIRSAGQKANGVPLDKSLRSKKQKQQQRTRKEKPQQHNFTHRLLAAALKTIALSASGAPRTSCSGSTAA</sequence>
<dbReference type="AlphaFoldDB" id="A0A7J7Y6Y6"/>
<feature type="chain" id="PRO_5029740463" evidence="2">
    <location>
        <begin position="31"/>
        <end position="105"/>
    </location>
</feature>
<feature type="compositionally biased region" description="Basic residues" evidence="1">
    <location>
        <begin position="55"/>
        <end position="67"/>
    </location>
</feature>
<accession>A0A7J7Y6Y6</accession>
<evidence type="ECO:0000256" key="1">
    <source>
        <dbReference type="SAM" id="MobiDB-lite"/>
    </source>
</evidence>
<reference evidence="3 4" key="1">
    <citation type="journal article" date="2020" name="Nature">
        <title>Six reference-quality genomes reveal evolution of bat adaptations.</title>
        <authorList>
            <person name="Jebb D."/>
            <person name="Huang Z."/>
            <person name="Pippel M."/>
            <person name="Hughes G.M."/>
            <person name="Lavrichenko K."/>
            <person name="Devanna P."/>
            <person name="Winkler S."/>
            <person name="Jermiin L.S."/>
            <person name="Skirmuntt E.C."/>
            <person name="Katzourakis A."/>
            <person name="Burkitt-Gray L."/>
            <person name="Ray D.A."/>
            <person name="Sullivan K.A.M."/>
            <person name="Roscito J.G."/>
            <person name="Kirilenko B.M."/>
            <person name="Davalos L.M."/>
            <person name="Corthals A.P."/>
            <person name="Power M.L."/>
            <person name="Jones G."/>
            <person name="Ransome R.D."/>
            <person name="Dechmann D.K.N."/>
            <person name="Locatelli A.G."/>
            <person name="Puechmaille S.J."/>
            <person name="Fedrigo O."/>
            <person name="Jarvis E.D."/>
            <person name="Hiller M."/>
            <person name="Vernes S.C."/>
            <person name="Myers E.W."/>
            <person name="Teeling E.C."/>
        </authorList>
    </citation>
    <scope>NUCLEOTIDE SEQUENCE [LARGE SCALE GENOMIC DNA]</scope>
    <source>
        <strain evidence="3">MRhiFer1</strain>
        <tissue evidence="3">Lung</tissue>
    </source>
</reference>
<name>A0A7J7Y6Y6_RHIFE</name>
<dbReference type="InterPro" id="IPR042410">
    <property type="entry name" value="WBSCR13"/>
</dbReference>